<feature type="transmembrane region" description="Helical" evidence="12">
    <location>
        <begin position="220"/>
        <end position="241"/>
    </location>
</feature>
<keyword evidence="5" id="KW-0808">Transferase</keyword>
<feature type="active site" description="Phosphocysteine intermediate; for EIIB activity" evidence="11">
    <location>
        <position position="26"/>
    </location>
</feature>
<organism evidence="15 16">
    <name type="scientific">Gemmiger gallinarum</name>
    <dbReference type="NCBI Taxonomy" id="2779354"/>
    <lineage>
        <taxon>Bacteria</taxon>
        <taxon>Bacillati</taxon>
        <taxon>Bacillota</taxon>
        <taxon>Clostridia</taxon>
        <taxon>Eubacteriales</taxon>
        <taxon>Gemmiger</taxon>
    </lineage>
</organism>
<evidence type="ECO:0000256" key="11">
    <source>
        <dbReference type="PROSITE-ProRule" id="PRU00421"/>
    </source>
</evidence>
<dbReference type="CDD" id="cd00212">
    <property type="entry name" value="PTS_IIB_glc"/>
    <property type="match status" value="1"/>
</dbReference>
<dbReference type="PANTHER" id="PTHR30175:SF1">
    <property type="entry name" value="PTS SYSTEM ARBUTIN-, CELLOBIOSE-, AND SALICIN-SPECIFIC EIIBC COMPONENT-RELATED"/>
    <property type="match status" value="1"/>
</dbReference>
<dbReference type="PROSITE" id="PS51098">
    <property type="entry name" value="PTS_EIIB_TYPE_1"/>
    <property type="match status" value="1"/>
</dbReference>
<dbReference type="PROSITE" id="PS51103">
    <property type="entry name" value="PTS_EIIC_TYPE_1"/>
    <property type="match status" value="1"/>
</dbReference>
<evidence type="ECO:0000256" key="10">
    <source>
        <dbReference type="ARBA" id="ARBA00023136"/>
    </source>
</evidence>
<evidence type="ECO:0000256" key="7">
    <source>
        <dbReference type="ARBA" id="ARBA00022692"/>
    </source>
</evidence>
<dbReference type="InterPro" id="IPR050558">
    <property type="entry name" value="PTS_Sugar-Specific_Components"/>
</dbReference>
<accession>A0ABR9R4G8</accession>
<evidence type="ECO:0000256" key="6">
    <source>
        <dbReference type="ARBA" id="ARBA00022683"/>
    </source>
</evidence>
<feature type="transmembrane region" description="Helical" evidence="12">
    <location>
        <begin position="294"/>
        <end position="316"/>
    </location>
</feature>
<evidence type="ECO:0000313" key="16">
    <source>
        <dbReference type="Proteomes" id="UP000768567"/>
    </source>
</evidence>
<evidence type="ECO:0000256" key="2">
    <source>
        <dbReference type="ARBA" id="ARBA00022448"/>
    </source>
</evidence>
<dbReference type="InterPro" id="IPR003352">
    <property type="entry name" value="PTS_EIIC"/>
</dbReference>
<evidence type="ECO:0000256" key="12">
    <source>
        <dbReference type="SAM" id="Phobius"/>
    </source>
</evidence>
<keyword evidence="2" id="KW-0813">Transport</keyword>
<feature type="transmembrane region" description="Helical" evidence="12">
    <location>
        <begin position="181"/>
        <end position="200"/>
    </location>
</feature>
<evidence type="ECO:0000259" key="13">
    <source>
        <dbReference type="PROSITE" id="PS51098"/>
    </source>
</evidence>
<dbReference type="RefSeq" id="WP_193501671.1">
    <property type="nucleotide sequence ID" value="NZ_JADCKC010000002.1"/>
</dbReference>
<keyword evidence="4" id="KW-0762">Sugar transport</keyword>
<keyword evidence="3" id="KW-1003">Cell membrane</keyword>
<reference evidence="15 16" key="1">
    <citation type="submission" date="2020-10" db="EMBL/GenBank/DDBJ databases">
        <title>ChiBAC.</title>
        <authorList>
            <person name="Zenner C."/>
            <person name="Hitch T.C.A."/>
            <person name="Clavel T."/>
        </authorList>
    </citation>
    <scope>NUCLEOTIDE SEQUENCE [LARGE SCALE GENOMIC DNA]</scope>
    <source>
        <strain evidence="15 16">DSM 109015</strain>
    </source>
</reference>
<keyword evidence="16" id="KW-1185">Reference proteome</keyword>
<keyword evidence="10 12" id="KW-0472">Membrane</keyword>
<protein>
    <submittedName>
        <fullName evidence="15">PTS transporter subunit EIIC</fullName>
    </submittedName>
</protein>
<dbReference type="InterPro" id="IPR018113">
    <property type="entry name" value="PTrfase_EIIB_Cys"/>
</dbReference>
<gene>
    <name evidence="15" type="ORF">INF35_09155</name>
</gene>
<evidence type="ECO:0000256" key="8">
    <source>
        <dbReference type="ARBA" id="ARBA00022777"/>
    </source>
</evidence>
<dbReference type="Pfam" id="PF00367">
    <property type="entry name" value="PTS_EIIB"/>
    <property type="match status" value="1"/>
</dbReference>
<name>A0ABR9R4G8_9FIRM</name>
<evidence type="ECO:0000256" key="3">
    <source>
        <dbReference type="ARBA" id="ARBA00022475"/>
    </source>
</evidence>
<keyword evidence="8" id="KW-0418">Kinase</keyword>
<feature type="transmembrane region" description="Helical" evidence="12">
    <location>
        <begin position="391"/>
        <end position="414"/>
    </location>
</feature>
<dbReference type="EMBL" id="JADCKC010000002">
    <property type="protein sequence ID" value="MBE5037950.1"/>
    <property type="molecule type" value="Genomic_DNA"/>
</dbReference>
<feature type="transmembrane region" description="Helical" evidence="12">
    <location>
        <begin position="151"/>
        <end position="169"/>
    </location>
</feature>
<dbReference type="Pfam" id="PF02378">
    <property type="entry name" value="PTS_EIIC"/>
    <property type="match status" value="1"/>
</dbReference>
<dbReference type="PROSITE" id="PS01035">
    <property type="entry name" value="PTS_EIIB_TYPE_1_CYS"/>
    <property type="match status" value="1"/>
</dbReference>
<keyword evidence="7 12" id="KW-0812">Transmembrane</keyword>
<dbReference type="SUPFAM" id="SSF55604">
    <property type="entry name" value="Glucose permease domain IIB"/>
    <property type="match status" value="1"/>
</dbReference>
<keyword evidence="9 12" id="KW-1133">Transmembrane helix</keyword>
<dbReference type="Proteomes" id="UP000768567">
    <property type="component" value="Unassembled WGS sequence"/>
</dbReference>
<dbReference type="InterPro" id="IPR036878">
    <property type="entry name" value="Glu_permease_IIB"/>
</dbReference>
<sequence>MDYAKLAAEVIRLVGGKENITDVGHCATRLRFCLKDAGLARTDELKATAGVIGVVNKGGQYQVIIGNEVNEVYAEVTAQLGVAPTPEEADCGDCGDEPEEKKGPVAKVLDIIAGSFFPIIPALVGAGMVKALLSLLVAFQLVDSSTETYQIINLIADAGYYFMPVLLAVSSARKFRVNEYLAATLGCIFVSPSLASLFSAASEAGTTVHFFGIPVTQATYSNSVVPILLTIWLMSYVEPFFNRVIPKAVRTIFAPMFTLLVVAPIGLIVLGPIGTWVGDLIGAFVSLLNSYASWLVPTLVGAFTPLMVMCGMHYGLIPVGINMLATTGTDIVAGPGMLVSNIAQGGASLAVAVRAKKENIKSLATSCGISAICGITEPAMYGISLRFKRPLIAAMTGGAVGGFFMGIFHVWRFAQVAPSIFALPSYIGPDGLRNMYLAAVGCLISFVISFAVSYVLGVDENK</sequence>
<feature type="transmembrane region" description="Helical" evidence="12">
    <location>
        <begin position="434"/>
        <end position="456"/>
    </location>
</feature>
<evidence type="ECO:0000256" key="9">
    <source>
        <dbReference type="ARBA" id="ARBA00022989"/>
    </source>
</evidence>
<evidence type="ECO:0000256" key="4">
    <source>
        <dbReference type="ARBA" id="ARBA00022597"/>
    </source>
</evidence>
<keyword evidence="6" id="KW-0598">Phosphotransferase system</keyword>
<feature type="transmembrane region" description="Helical" evidence="12">
    <location>
        <begin position="253"/>
        <end position="274"/>
    </location>
</feature>
<dbReference type="InterPro" id="IPR013013">
    <property type="entry name" value="PTS_EIIC_1"/>
</dbReference>
<feature type="domain" description="PTS EIIC type-1" evidence="14">
    <location>
        <begin position="110"/>
        <end position="462"/>
    </location>
</feature>
<dbReference type="PANTHER" id="PTHR30175">
    <property type="entry name" value="PHOSPHOTRANSFERASE SYSTEM TRANSPORT PROTEIN"/>
    <property type="match status" value="1"/>
</dbReference>
<evidence type="ECO:0000259" key="14">
    <source>
        <dbReference type="PROSITE" id="PS51103"/>
    </source>
</evidence>
<evidence type="ECO:0000313" key="15">
    <source>
        <dbReference type="EMBL" id="MBE5037950.1"/>
    </source>
</evidence>
<comment type="caution">
    <text evidence="15">The sequence shown here is derived from an EMBL/GenBank/DDBJ whole genome shotgun (WGS) entry which is preliminary data.</text>
</comment>
<comment type="subcellular location">
    <subcellularLocation>
        <location evidence="1">Cell membrane</location>
        <topology evidence="1">Multi-pass membrane protein</topology>
    </subcellularLocation>
</comment>
<dbReference type="InterPro" id="IPR001996">
    <property type="entry name" value="PTS_IIB_1"/>
</dbReference>
<feature type="domain" description="PTS EIIB type-1" evidence="13">
    <location>
        <begin position="4"/>
        <end position="86"/>
    </location>
</feature>
<dbReference type="Gene3D" id="3.30.1360.60">
    <property type="entry name" value="Glucose permease domain IIB"/>
    <property type="match status" value="1"/>
</dbReference>
<evidence type="ECO:0000256" key="1">
    <source>
        <dbReference type="ARBA" id="ARBA00004651"/>
    </source>
</evidence>
<evidence type="ECO:0000256" key="5">
    <source>
        <dbReference type="ARBA" id="ARBA00022679"/>
    </source>
</evidence>
<proteinExistence type="predicted"/>
<feature type="transmembrane region" description="Helical" evidence="12">
    <location>
        <begin position="111"/>
        <end position="139"/>
    </location>
</feature>